<keyword evidence="3" id="KW-0132">Cell division</keyword>
<dbReference type="EMBL" id="CP049228">
    <property type="protein sequence ID" value="QIH23761.1"/>
    <property type="molecule type" value="Genomic_DNA"/>
</dbReference>
<proteinExistence type="inferred from homology"/>
<dbReference type="AlphaFoldDB" id="A0A6G7BCN2"/>
<dbReference type="Gene3D" id="1.10.10.580">
    <property type="entry name" value="Structural maintenance of chromosome 1. Chain E"/>
    <property type="match status" value="1"/>
</dbReference>
<dbReference type="Proteomes" id="UP000501676">
    <property type="component" value="Chromosome"/>
</dbReference>
<protein>
    <recommendedName>
        <fullName evidence="2 3">Segregation and condensation protein A</fullName>
    </recommendedName>
</protein>
<comment type="similarity">
    <text evidence="3">Belongs to the ScpA family.</text>
</comment>
<keyword evidence="3" id="KW-0963">Cytoplasm</keyword>
<accession>A0A6G7BCN2</accession>
<evidence type="ECO:0000256" key="2">
    <source>
        <dbReference type="ARBA" id="ARBA00044777"/>
    </source>
</evidence>
<dbReference type="HAMAP" id="MF_01805">
    <property type="entry name" value="ScpA"/>
    <property type="match status" value="1"/>
</dbReference>
<dbReference type="Pfam" id="PF02616">
    <property type="entry name" value="SMC_ScpA"/>
    <property type="match status" value="1"/>
</dbReference>
<dbReference type="Gene3D" id="6.10.250.2410">
    <property type="match status" value="1"/>
</dbReference>
<comment type="subcellular location">
    <subcellularLocation>
        <location evidence="3">Cytoplasm</location>
    </subcellularLocation>
    <text evidence="3">Associated with two foci at the outer edges of the nucleoid region in young cells, and at four foci within both cell halves in older cells.</text>
</comment>
<dbReference type="GO" id="GO:0051301">
    <property type="term" value="P:cell division"/>
    <property type="evidence" value="ECO:0007669"/>
    <property type="project" value="UniProtKB-KW"/>
</dbReference>
<dbReference type="PANTHER" id="PTHR33969:SF2">
    <property type="entry name" value="SEGREGATION AND CONDENSATION PROTEIN A"/>
    <property type="match status" value="1"/>
</dbReference>
<evidence type="ECO:0000256" key="3">
    <source>
        <dbReference type="HAMAP-Rule" id="MF_01805"/>
    </source>
</evidence>
<comment type="subunit">
    <text evidence="3">Component of a cohesin-like complex composed of ScpA, ScpB and the Smc homodimer, in which ScpA and ScpB bind to the head domain of Smc. The presence of the three proteins is required for the association of the complex with DNA.</text>
</comment>
<reference evidence="4 5" key="1">
    <citation type="submission" date="2020-02" db="EMBL/GenBank/DDBJ databases">
        <title>Complete genome sequences of six Lactobacillus iners strains isolated from the human vagina.</title>
        <authorList>
            <person name="France M.T."/>
            <person name="Rutt L."/>
            <person name="Narina S."/>
            <person name="Arbaugh S."/>
            <person name="Humphrys M.S."/>
            <person name="Ma B."/>
            <person name="Hayward M.R."/>
            <person name="Relman D."/>
            <person name="Kwon D.S."/>
            <person name="Ravel J."/>
        </authorList>
    </citation>
    <scope>NUCLEOTIDE SEQUENCE [LARGE SCALE GENOMIC DNA]</scope>
    <source>
        <strain evidence="4 5">C0210C1</strain>
    </source>
</reference>
<gene>
    <name evidence="3" type="primary">scpA</name>
    <name evidence="4" type="ORF">G6Z83_03420</name>
</gene>
<evidence type="ECO:0000313" key="4">
    <source>
        <dbReference type="EMBL" id="QIH23761.1"/>
    </source>
</evidence>
<dbReference type="GO" id="GO:0006260">
    <property type="term" value="P:DNA replication"/>
    <property type="evidence" value="ECO:0007669"/>
    <property type="project" value="UniProtKB-UniRule"/>
</dbReference>
<dbReference type="PANTHER" id="PTHR33969">
    <property type="entry name" value="SEGREGATION AND CONDENSATION PROTEIN A"/>
    <property type="match status" value="1"/>
</dbReference>
<dbReference type="InterPro" id="IPR003768">
    <property type="entry name" value="ScpA"/>
</dbReference>
<dbReference type="RefSeq" id="WP_006734088.1">
    <property type="nucleotide sequence ID" value="NZ_CP049226.1"/>
</dbReference>
<dbReference type="InterPro" id="IPR023093">
    <property type="entry name" value="ScpA-like_C"/>
</dbReference>
<organism evidence="4 5">
    <name type="scientific">Lactobacillus iners</name>
    <dbReference type="NCBI Taxonomy" id="147802"/>
    <lineage>
        <taxon>Bacteria</taxon>
        <taxon>Bacillati</taxon>
        <taxon>Bacillota</taxon>
        <taxon>Bacilli</taxon>
        <taxon>Lactobacillales</taxon>
        <taxon>Lactobacillaceae</taxon>
        <taxon>Lactobacillus</taxon>
    </lineage>
</organism>
<dbReference type="GO" id="GO:0005737">
    <property type="term" value="C:cytoplasm"/>
    <property type="evidence" value="ECO:0007669"/>
    <property type="project" value="UniProtKB-SubCell"/>
</dbReference>
<evidence type="ECO:0000256" key="1">
    <source>
        <dbReference type="ARBA" id="ARBA00022829"/>
    </source>
</evidence>
<dbReference type="GO" id="GO:0007059">
    <property type="term" value="P:chromosome segregation"/>
    <property type="evidence" value="ECO:0007669"/>
    <property type="project" value="UniProtKB-UniRule"/>
</dbReference>
<keyword evidence="1 3" id="KW-0159">Chromosome partition</keyword>
<name>A0A6G7BCN2_9LACO</name>
<evidence type="ECO:0000313" key="5">
    <source>
        <dbReference type="Proteomes" id="UP000501676"/>
    </source>
</evidence>
<keyword evidence="3" id="KW-0131">Cell cycle</keyword>
<sequence length="243" mass="27838">MIDDTNLNLELPNFSGPLDLLLHLIKSQKIDIYDIPIAKITSQYLAYLSKWQTLDLKIAGEYFVMASSLLKIKSQYLLPKNDFDNEVIEDDDPREELVEQLVQYSIFKKISEFLDERQKSAPITVAKEPSVASQKKVSLLPFGEISSKQLAHAFFVVLQRFQHKNNVGEVNIKEVSIEDMVLWLSSKLHSAHKLSFFELSAELTTVDELISLFLAILELCRNQKIKVYQESDFEDLVIESLVA</sequence>
<comment type="function">
    <text evidence="3">Participates in chromosomal partition during cell division. May act via the formation of a condensin-like complex containing Smc and ScpB that pull DNA away from mid-cell into both cell halves.</text>
</comment>